<accession>V5HGH7</accession>
<name>V5HGH7_IXORI</name>
<feature type="region of interest" description="Disordered" evidence="1">
    <location>
        <begin position="1"/>
        <end position="28"/>
    </location>
</feature>
<evidence type="ECO:0000313" key="2">
    <source>
        <dbReference type="EMBL" id="JAB76639.1"/>
    </source>
</evidence>
<feature type="region of interest" description="Disordered" evidence="1">
    <location>
        <begin position="101"/>
        <end position="120"/>
    </location>
</feature>
<dbReference type="EMBL" id="GANP01007829">
    <property type="protein sequence ID" value="JAB76639.1"/>
    <property type="molecule type" value="mRNA"/>
</dbReference>
<reference evidence="2" key="1">
    <citation type="journal article" date="2015" name="Sci. Rep.">
        <title>Tissue- and time-dependent transcription in Ixodes ricinus salivary glands and midguts when blood feeding on the vertebrate host.</title>
        <authorList>
            <person name="Kotsyfakis M."/>
            <person name="Schwarz A."/>
            <person name="Erhart J."/>
            <person name="Ribeiro J.M."/>
        </authorList>
    </citation>
    <scope>NUCLEOTIDE SEQUENCE</scope>
    <source>
        <tissue evidence="2">Salivary gland and midgut</tissue>
    </source>
</reference>
<sequence length="139" mass="16232">MFISQRDNTRKRHTRPQNATNRTTRSGVEIRTSTVSRRYGAWSLSPTHVLTACSNVVFRPRPITPLHCCPSRCWPSNNRHGCSRQLFYRRSLHHQTAQRFDRQELGRQERRRPSSFSPVLLRQDARIATGDSATGLRRY</sequence>
<protein>
    <submittedName>
        <fullName evidence="2">Uncharacterized protein</fullName>
    </submittedName>
</protein>
<organism evidence="2">
    <name type="scientific">Ixodes ricinus</name>
    <name type="common">Common tick</name>
    <name type="synonym">Acarus ricinus</name>
    <dbReference type="NCBI Taxonomy" id="34613"/>
    <lineage>
        <taxon>Eukaryota</taxon>
        <taxon>Metazoa</taxon>
        <taxon>Ecdysozoa</taxon>
        <taxon>Arthropoda</taxon>
        <taxon>Chelicerata</taxon>
        <taxon>Arachnida</taxon>
        <taxon>Acari</taxon>
        <taxon>Parasitiformes</taxon>
        <taxon>Ixodida</taxon>
        <taxon>Ixodoidea</taxon>
        <taxon>Ixodidae</taxon>
        <taxon>Ixodinae</taxon>
        <taxon>Ixodes</taxon>
    </lineage>
</organism>
<dbReference type="AlphaFoldDB" id="V5HGH7"/>
<evidence type="ECO:0000256" key="1">
    <source>
        <dbReference type="SAM" id="MobiDB-lite"/>
    </source>
</evidence>
<feature type="compositionally biased region" description="Basic and acidic residues" evidence="1">
    <location>
        <begin position="101"/>
        <end position="112"/>
    </location>
</feature>
<proteinExistence type="evidence at transcript level"/>
<feature type="compositionally biased region" description="Polar residues" evidence="1">
    <location>
        <begin position="16"/>
        <end position="28"/>
    </location>
</feature>